<evidence type="ECO:0000313" key="2">
    <source>
        <dbReference type="Proteomes" id="UP000773469"/>
    </source>
</evidence>
<organism evidence="1 2">
    <name type="scientific">Shewanella colwelliana</name>
    <name type="common">Alteromonas colwelliana</name>
    <dbReference type="NCBI Taxonomy" id="23"/>
    <lineage>
        <taxon>Bacteria</taxon>
        <taxon>Pseudomonadati</taxon>
        <taxon>Pseudomonadota</taxon>
        <taxon>Gammaproteobacteria</taxon>
        <taxon>Alteromonadales</taxon>
        <taxon>Shewanellaceae</taxon>
        <taxon>Shewanella</taxon>
    </lineage>
</organism>
<dbReference type="Proteomes" id="UP000773469">
    <property type="component" value="Unassembled WGS sequence"/>
</dbReference>
<accession>A0ABQ4NWC8</accession>
<reference evidence="1 2" key="1">
    <citation type="submission" date="2021-05" db="EMBL/GenBank/DDBJ databases">
        <title>Molecular characterization for Shewanella algae harboring chromosomal blaOXA-55-like strains isolated from clinical and environment sample.</title>
        <authorList>
            <person name="Ohama Y."/>
            <person name="Aoki K."/>
            <person name="Harada S."/>
            <person name="Moriya K."/>
            <person name="Ishii Y."/>
            <person name="Tateda K."/>
        </authorList>
    </citation>
    <scope>NUCLEOTIDE SEQUENCE [LARGE SCALE GENOMIC DNA]</scope>
    <source>
        <strain evidence="1 2">MBTL60-118</strain>
    </source>
</reference>
<name>A0ABQ4NWC8_SHECO</name>
<sequence>MFNTQPERPILATLTNTKLNNFVFTLTSCLSIIPSSVKAKLVPNSYRIVLYRLSLSIIRCGLNILLISEEIY</sequence>
<keyword evidence="2" id="KW-1185">Reference proteome</keyword>
<dbReference type="EMBL" id="BPEU01000005">
    <property type="protein sequence ID" value="GIU37537.1"/>
    <property type="molecule type" value="Genomic_DNA"/>
</dbReference>
<proteinExistence type="predicted"/>
<protein>
    <submittedName>
        <fullName evidence="1">Uncharacterized protein</fullName>
    </submittedName>
</protein>
<comment type="caution">
    <text evidence="1">The sequence shown here is derived from an EMBL/GenBank/DDBJ whole genome shotgun (WGS) entry which is preliminary data.</text>
</comment>
<gene>
    <name evidence="1" type="ORF">TUM3794_08420</name>
</gene>
<evidence type="ECO:0000313" key="1">
    <source>
        <dbReference type="EMBL" id="GIU37537.1"/>
    </source>
</evidence>